<proteinExistence type="inferred from homology"/>
<accession>A0A506U8J7</accession>
<dbReference type="OrthoDB" id="9795716at2"/>
<evidence type="ECO:0000313" key="13">
    <source>
        <dbReference type="Proteomes" id="UP000320314"/>
    </source>
</evidence>
<dbReference type="GO" id="GO:0019521">
    <property type="term" value="P:D-gluconate metabolic process"/>
    <property type="evidence" value="ECO:0007669"/>
    <property type="project" value="UniProtKB-KW"/>
</dbReference>
<evidence type="ECO:0000256" key="4">
    <source>
        <dbReference type="ARBA" id="ARBA00022679"/>
    </source>
</evidence>
<comment type="pathway">
    <text evidence="1">Carbohydrate acid metabolism.</text>
</comment>
<organism evidence="12 13">
    <name type="scientific">Pararhizobium mangrovi</name>
    <dbReference type="NCBI Taxonomy" id="2590452"/>
    <lineage>
        <taxon>Bacteria</taxon>
        <taxon>Pseudomonadati</taxon>
        <taxon>Pseudomonadota</taxon>
        <taxon>Alphaproteobacteria</taxon>
        <taxon>Hyphomicrobiales</taxon>
        <taxon>Rhizobiaceae</taxon>
        <taxon>Rhizobium/Agrobacterium group</taxon>
        <taxon>Pararhizobium</taxon>
    </lineage>
</organism>
<evidence type="ECO:0000313" key="12">
    <source>
        <dbReference type="EMBL" id="TPW28197.1"/>
    </source>
</evidence>
<keyword evidence="4 10" id="KW-0808">Transferase</keyword>
<dbReference type="AlphaFoldDB" id="A0A506U8J7"/>
<evidence type="ECO:0000256" key="9">
    <source>
        <dbReference type="ARBA" id="ARBA00048090"/>
    </source>
</evidence>
<dbReference type="RefSeq" id="WP_141166922.1">
    <property type="nucleotide sequence ID" value="NZ_VHLH01000016.1"/>
</dbReference>
<dbReference type="SUPFAM" id="SSF52540">
    <property type="entry name" value="P-loop containing nucleoside triphosphate hydrolases"/>
    <property type="match status" value="1"/>
</dbReference>
<gene>
    <name evidence="12" type="ORF">FJU11_09805</name>
</gene>
<evidence type="ECO:0000256" key="3">
    <source>
        <dbReference type="ARBA" id="ARBA00012054"/>
    </source>
</evidence>
<evidence type="ECO:0000256" key="6">
    <source>
        <dbReference type="ARBA" id="ARBA00022777"/>
    </source>
</evidence>
<keyword evidence="6 10" id="KW-0418">Kinase</keyword>
<dbReference type="Proteomes" id="UP000320314">
    <property type="component" value="Unassembled WGS sequence"/>
</dbReference>
<comment type="catalytic activity">
    <reaction evidence="9 10">
        <text>D-gluconate + ATP = 6-phospho-D-gluconate + ADP + H(+)</text>
        <dbReference type="Rhea" id="RHEA:19433"/>
        <dbReference type="ChEBI" id="CHEBI:15378"/>
        <dbReference type="ChEBI" id="CHEBI:18391"/>
        <dbReference type="ChEBI" id="CHEBI:30616"/>
        <dbReference type="ChEBI" id="CHEBI:58759"/>
        <dbReference type="ChEBI" id="CHEBI:456216"/>
        <dbReference type="EC" id="2.7.1.12"/>
    </reaction>
</comment>
<dbReference type="FunFam" id="3.40.50.300:FF:000522">
    <property type="entry name" value="Gluconokinase"/>
    <property type="match status" value="1"/>
</dbReference>
<dbReference type="CDD" id="cd02021">
    <property type="entry name" value="GntK"/>
    <property type="match status" value="1"/>
</dbReference>
<keyword evidence="7 10" id="KW-0067">ATP-binding</keyword>
<dbReference type="InterPro" id="IPR006001">
    <property type="entry name" value="Therm_gnt_kin"/>
</dbReference>
<dbReference type="NCBIfam" id="TIGR01313">
    <property type="entry name" value="therm_gnt_kin"/>
    <property type="match status" value="1"/>
</dbReference>
<dbReference type="GO" id="GO:0005737">
    <property type="term" value="C:cytoplasm"/>
    <property type="evidence" value="ECO:0007669"/>
    <property type="project" value="TreeGrafter"/>
</dbReference>
<keyword evidence="5 10" id="KW-0547">Nucleotide-binding</keyword>
<dbReference type="PANTHER" id="PTHR43442:SF3">
    <property type="entry name" value="GLUCONOKINASE-RELATED"/>
    <property type="match status" value="1"/>
</dbReference>
<keyword evidence="13" id="KW-1185">Reference proteome</keyword>
<dbReference type="EMBL" id="VHLH01000016">
    <property type="protein sequence ID" value="TPW28197.1"/>
    <property type="molecule type" value="Genomic_DNA"/>
</dbReference>
<name>A0A506U8J7_9HYPH</name>
<dbReference type="Gene3D" id="3.40.50.300">
    <property type="entry name" value="P-loop containing nucleotide triphosphate hydrolases"/>
    <property type="match status" value="1"/>
</dbReference>
<keyword evidence="8" id="KW-0311">Gluconate utilization</keyword>
<feature type="region of interest" description="Disordered" evidence="11">
    <location>
        <begin position="22"/>
        <end position="49"/>
    </location>
</feature>
<evidence type="ECO:0000256" key="5">
    <source>
        <dbReference type="ARBA" id="ARBA00022741"/>
    </source>
</evidence>
<feature type="compositionally biased region" description="Basic and acidic residues" evidence="11">
    <location>
        <begin position="24"/>
        <end position="39"/>
    </location>
</feature>
<evidence type="ECO:0000256" key="7">
    <source>
        <dbReference type="ARBA" id="ARBA00022840"/>
    </source>
</evidence>
<dbReference type="GO" id="GO:0046316">
    <property type="term" value="F:gluconokinase activity"/>
    <property type="evidence" value="ECO:0007669"/>
    <property type="project" value="UniProtKB-EC"/>
</dbReference>
<evidence type="ECO:0000256" key="8">
    <source>
        <dbReference type="ARBA" id="ARBA00023064"/>
    </source>
</evidence>
<evidence type="ECO:0000256" key="2">
    <source>
        <dbReference type="ARBA" id="ARBA00008420"/>
    </source>
</evidence>
<evidence type="ECO:0000256" key="10">
    <source>
        <dbReference type="RuleBase" id="RU363066"/>
    </source>
</evidence>
<protein>
    <recommendedName>
        <fullName evidence="3 10">Gluconokinase</fullName>
        <ecNumber evidence="3 10">2.7.1.12</ecNumber>
    </recommendedName>
</protein>
<dbReference type="Pfam" id="PF13671">
    <property type="entry name" value="AAA_33"/>
    <property type="match status" value="1"/>
</dbReference>
<dbReference type="InterPro" id="IPR027417">
    <property type="entry name" value="P-loop_NTPase"/>
</dbReference>
<sequence>MGVSGSGKSSVGSRLASQIGARFVEGDELHPPENVRKMESGTPLDDADRSPWLERVGTCLRQAIDAHDAAVVACSALKRSYRDTLREAAGGEGVAFVYLEGDRALLARRMSGRSGHFMPTKLLDSQLATLEVPHDEPRTITVSVDQTVEQIVVDAIQGLRGL</sequence>
<reference evidence="12 13" key="1">
    <citation type="submission" date="2019-06" db="EMBL/GenBank/DDBJ databases">
        <authorList>
            <person name="Li M."/>
        </authorList>
    </citation>
    <scope>NUCLEOTIDE SEQUENCE [LARGE SCALE GENOMIC DNA]</scope>
    <source>
        <strain evidence="12 13">BGMRC6574</strain>
    </source>
</reference>
<dbReference type="PANTHER" id="PTHR43442">
    <property type="entry name" value="GLUCONOKINASE-RELATED"/>
    <property type="match status" value="1"/>
</dbReference>
<dbReference type="EC" id="2.7.1.12" evidence="3 10"/>
<evidence type="ECO:0000256" key="11">
    <source>
        <dbReference type="SAM" id="MobiDB-lite"/>
    </source>
</evidence>
<evidence type="ECO:0000256" key="1">
    <source>
        <dbReference type="ARBA" id="ARBA00004761"/>
    </source>
</evidence>
<comment type="caution">
    <text evidence="12">The sequence shown here is derived from an EMBL/GenBank/DDBJ whole genome shotgun (WGS) entry which is preliminary data.</text>
</comment>
<dbReference type="GO" id="GO:0005524">
    <property type="term" value="F:ATP binding"/>
    <property type="evidence" value="ECO:0007669"/>
    <property type="project" value="UniProtKB-KW"/>
</dbReference>
<comment type="similarity">
    <text evidence="2 10">Belongs to the gluconokinase GntK/GntV family.</text>
</comment>